<dbReference type="AlphaFoldDB" id="A0A9W8LHH2"/>
<dbReference type="GO" id="GO:0042910">
    <property type="term" value="F:xenobiotic transmembrane transporter activity"/>
    <property type="evidence" value="ECO:0007669"/>
    <property type="project" value="InterPro"/>
</dbReference>
<dbReference type="OrthoDB" id="2126698at2759"/>
<dbReference type="Pfam" id="PF01554">
    <property type="entry name" value="MatE"/>
    <property type="match status" value="2"/>
</dbReference>
<feature type="transmembrane region" description="Helical" evidence="2">
    <location>
        <begin position="321"/>
        <end position="343"/>
    </location>
</feature>
<feature type="transmembrane region" description="Helical" evidence="2">
    <location>
        <begin position="213"/>
        <end position="233"/>
    </location>
</feature>
<feature type="transmembrane region" description="Helical" evidence="2">
    <location>
        <begin position="440"/>
        <end position="462"/>
    </location>
</feature>
<dbReference type="GO" id="GO:0015297">
    <property type="term" value="F:antiporter activity"/>
    <property type="evidence" value="ECO:0007669"/>
    <property type="project" value="InterPro"/>
</dbReference>
<reference evidence="3" key="1">
    <citation type="submission" date="2022-07" db="EMBL/GenBank/DDBJ databases">
        <title>Phylogenomic reconstructions and comparative analyses of Kickxellomycotina fungi.</title>
        <authorList>
            <person name="Reynolds N.K."/>
            <person name="Stajich J.E."/>
            <person name="Barry K."/>
            <person name="Grigoriev I.V."/>
            <person name="Crous P."/>
            <person name="Smith M.E."/>
        </authorList>
    </citation>
    <scope>NUCLEOTIDE SEQUENCE</scope>
    <source>
        <strain evidence="3">NBRC 105414</strain>
    </source>
</reference>
<dbReference type="InterPro" id="IPR002528">
    <property type="entry name" value="MATE_fam"/>
</dbReference>
<dbReference type="EMBL" id="JANBUL010000129">
    <property type="protein sequence ID" value="KAJ2780684.1"/>
    <property type="molecule type" value="Genomic_DNA"/>
</dbReference>
<dbReference type="Proteomes" id="UP001140217">
    <property type="component" value="Unassembled WGS sequence"/>
</dbReference>
<sequence length="526" mass="53416">MSAPLLAGPASEPLAGPFAGSVAEPLVGGGGGSRSTGGPSADGADLGLDELLLAASVRRETGVLLRLSLPVVLSAAMQLLAVVPLMSAVGGLGTVALASMNLVSIYAGLCGAAAVSGLPMALDSLCSQAFTAASDRRVLGVYLQRVLVALALVLAALYPLWWNAQAIYQRLGVPADIARATGRILRVYFFGMAGAQAYECLKSYLFAQGLRRFAVVAQGASLPVAWLCIWLFVSNERTSLGVLGVPCVTVAAVAVYNLATLAAMARAGGGRACWGGWSRAALSGLGQVFRLGAAGSATALFDSMSLHMVDVGALFLDAPSMAAQAVLSLVLTCFWLLGTSFGVSACNRIGNLLGAGHPNRTLLGVYTALAMAAAAFVTLCALLIGNGRAAAGVFSDDPEVADAIAAHIVWPAVGGAVQGISMAAAGVLRGQGRQALTARMRIASFVCVGVPVSAAATAGLHWGLAGLWLGYVAGAALAMVGQVYAVLSTDWDSEIELCQRRIQASAIPGPHGGLEDTLPYGSRPGH</sequence>
<organism evidence="3 4">
    <name type="scientific">Coemansia javaensis</name>
    <dbReference type="NCBI Taxonomy" id="2761396"/>
    <lineage>
        <taxon>Eukaryota</taxon>
        <taxon>Fungi</taxon>
        <taxon>Fungi incertae sedis</taxon>
        <taxon>Zoopagomycota</taxon>
        <taxon>Kickxellomycotina</taxon>
        <taxon>Kickxellomycetes</taxon>
        <taxon>Kickxellales</taxon>
        <taxon>Kickxellaceae</taxon>
        <taxon>Coemansia</taxon>
    </lineage>
</organism>
<feature type="transmembrane region" description="Helical" evidence="2">
    <location>
        <begin position="142"/>
        <end position="164"/>
    </location>
</feature>
<feature type="transmembrane region" description="Helical" evidence="2">
    <location>
        <begin position="103"/>
        <end position="122"/>
    </location>
</feature>
<evidence type="ECO:0000256" key="2">
    <source>
        <dbReference type="SAM" id="Phobius"/>
    </source>
</evidence>
<accession>A0A9W8LHH2</accession>
<feature type="transmembrane region" description="Helical" evidence="2">
    <location>
        <begin position="184"/>
        <end position="201"/>
    </location>
</feature>
<feature type="transmembrane region" description="Helical" evidence="2">
    <location>
        <begin position="239"/>
        <end position="259"/>
    </location>
</feature>
<evidence type="ECO:0000256" key="1">
    <source>
        <dbReference type="ARBA" id="ARBA00010199"/>
    </source>
</evidence>
<keyword evidence="4" id="KW-1185">Reference proteome</keyword>
<evidence type="ECO:0000313" key="4">
    <source>
        <dbReference type="Proteomes" id="UP001140217"/>
    </source>
</evidence>
<evidence type="ECO:0000313" key="3">
    <source>
        <dbReference type="EMBL" id="KAJ2780684.1"/>
    </source>
</evidence>
<proteinExistence type="inferred from homology"/>
<protein>
    <submittedName>
        <fullName evidence="3">Ethionine resistance protein</fullName>
    </submittedName>
</protein>
<dbReference type="PANTHER" id="PTHR11206">
    <property type="entry name" value="MULTIDRUG RESISTANCE PROTEIN"/>
    <property type="match status" value="1"/>
</dbReference>
<gene>
    <name evidence="3" type="primary">ERC1_7</name>
    <name evidence="3" type="ORF">H4R18_003325</name>
</gene>
<feature type="transmembrane region" description="Helical" evidence="2">
    <location>
        <begin position="468"/>
        <end position="487"/>
    </location>
</feature>
<keyword evidence="2" id="KW-1133">Transmembrane helix</keyword>
<feature type="transmembrane region" description="Helical" evidence="2">
    <location>
        <begin position="363"/>
        <end position="384"/>
    </location>
</feature>
<feature type="transmembrane region" description="Helical" evidence="2">
    <location>
        <begin position="404"/>
        <end position="428"/>
    </location>
</feature>
<keyword evidence="2" id="KW-0812">Transmembrane</keyword>
<name>A0A9W8LHH2_9FUNG</name>
<comment type="caution">
    <text evidence="3">The sequence shown here is derived from an EMBL/GenBank/DDBJ whole genome shotgun (WGS) entry which is preliminary data.</text>
</comment>
<keyword evidence="2" id="KW-0472">Membrane</keyword>
<dbReference type="GO" id="GO:0016020">
    <property type="term" value="C:membrane"/>
    <property type="evidence" value="ECO:0007669"/>
    <property type="project" value="InterPro"/>
</dbReference>
<comment type="similarity">
    <text evidence="1">Belongs to the multi antimicrobial extrusion (MATE) (TC 2.A.66.1) family.</text>
</comment>